<dbReference type="SUPFAM" id="SSF64268">
    <property type="entry name" value="PX domain"/>
    <property type="match status" value="1"/>
</dbReference>
<dbReference type="AlphaFoldDB" id="A0A6P8GP57"/>
<dbReference type="CDD" id="cd06893">
    <property type="entry name" value="PX_SNX19"/>
    <property type="match status" value="1"/>
</dbReference>
<dbReference type="OrthoDB" id="5582218at2759"/>
<accession>A0A6P8GP57</accession>
<dbReference type="GeneID" id="105893743"/>
<dbReference type="InterPro" id="IPR003114">
    <property type="entry name" value="Phox_assoc"/>
</dbReference>
<evidence type="ECO:0000259" key="4">
    <source>
        <dbReference type="PROSITE" id="PS50195"/>
    </source>
</evidence>
<evidence type="ECO:0000256" key="1">
    <source>
        <dbReference type="ARBA" id="ARBA00010883"/>
    </source>
</evidence>
<dbReference type="InterPro" id="IPR001683">
    <property type="entry name" value="PX_dom"/>
</dbReference>
<evidence type="ECO:0000256" key="3">
    <source>
        <dbReference type="SAM" id="Phobius"/>
    </source>
</evidence>
<feature type="transmembrane region" description="Helical" evidence="3">
    <location>
        <begin position="26"/>
        <end position="59"/>
    </location>
</feature>
<reference evidence="7" key="1">
    <citation type="submission" date="2025-08" db="UniProtKB">
        <authorList>
            <consortium name="RefSeq"/>
        </authorList>
    </citation>
    <scope>IDENTIFICATION</scope>
</reference>
<dbReference type="SMART" id="SM00312">
    <property type="entry name" value="PX"/>
    <property type="match status" value="1"/>
</dbReference>
<dbReference type="Proteomes" id="UP000515152">
    <property type="component" value="Chromosome 17"/>
</dbReference>
<dbReference type="InterPro" id="IPR036871">
    <property type="entry name" value="PX_dom_sf"/>
</dbReference>
<dbReference type="SMART" id="SM00313">
    <property type="entry name" value="PXA"/>
    <property type="match status" value="1"/>
</dbReference>
<dbReference type="InterPro" id="IPR013937">
    <property type="entry name" value="Sorting_nexin_C"/>
</dbReference>
<feature type="region of interest" description="Disordered" evidence="2">
    <location>
        <begin position="688"/>
        <end position="708"/>
    </location>
</feature>
<gene>
    <name evidence="7" type="primary">snx19b</name>
</gene>
<dbReference type="InterPro" id="IPR037909">
    <property type="entry name" value="SNX19_PX"/>
</dbReference>
<dbReference type="PROSITE" id="PS51207">
    <property type="entry name" value="PXA"/>
    <property type="match status" value="1"/>
</dbReference>
<keyword evidence="3" id="KW-0472">Membrane</keyword>
<feature type="region of interest" description="Disordered" evidence="2">
    <location>
        <begin position="334"/>
        <end position="360"/>
    </location>
</feature>
<evidence type="ECO:0000313" key="7">
    <source>
        <dbReference type="RefSeq" id="XP_031439531.1"/>
    </source>
</evidence>
<dbReference type="RefSeq" id="XP_031439531.1">
    <property type="nucleotide sequence ID" value="XM_031583671.1"/>
</dbReference>
<proteinExistence type="inferred from homology"/>
<feature type="domain" description="PX" evidence="4">
    <location>
        <begin position="529"/>
        <end position="659"/>
    </location>
</feature>
<protein>
    <submittedName>
        <fullName evidence="7">Sorting nexin-19 isoform X1</fullName>
    </submittedName>
</protein>
<dbReference type="PANTHER" id="PTHR22775">
    <property type="entry name" value="SORTING NEXIN"/>
    <property type="match status" value="1"/>
</dbReference>
<organism evidence="6 7">
    <name type="scientific">Clupea harengus</name>
    <name type="common">Atlantic herring</name>
    <dbReference type="NCBI Taxonomy" id="7950"/>
    <lineage>
        <taxon>Eukaryota</taxon>
        <taxon>Metazoa</taxon>
        <taxon>Chordata</taxon>
        <taxon>Craniata</taxon>
        <taxon>Vertebrata</taxon>
        <taxon>Euteleostomi</taxon>
        <taxon>Actinopterygii</taxon>
        <taxon>Neopterygii</taxon>
        <taxon>Teleostei</taxon>
        <taxon>Clupei</taxon>
        <taxon>Clupeiformes</taxon>
        <taxon>Clupeoidei</taxon>
        <taxon>Clupeidae</taxon>
        <taxon>Clupea</taxon>
    </lineage>
</organism>
<dbReference type="Pfam" id="PF08628">
    <property type="entry name" value="Nexin_C"/>
    <property type="match status" value="1"/>
</dbReference>
<dbReference type="PROSITE" id="PS50195">
    <property type="entry name" value="PX"/>
    <property type="match status" value="1"/>
</dbReference>
<comment type="similarity">
    <text evidence="1">Belongs to the sorting nexin family.</text>
</comment>
<sequence>MSSLAGPTSQLWSFVDMLGQRRLLGVGAFLAWMVLFHLLVNVWLLCIFTSFLVVLGAWLGSQVILSSNRVVHLERFVTIERVSSSEESERLLDHEIENTVCKIIRDFVSSWYCTVSPEHEFEDEVQRAMISMAMELKLRSKRVDTKALTQRVLDLIACHLQSYMRAKKNMVETQKQQDGTSQDNIWKLYSNENPPHPALKSSAAEVNYARAIVDLLLHVLVPSPHLETRTGRFVVGELITCNVLLPLITKLSDPDWLNMMIVEIFAKSVNPVPKPTSPLEILPVEMPPETPSQETEVPPLLKVPDNLDGSGKADLLTAKMPAVEILDLAENGSHLDTDENPSKQVNECTAGPSPVVRRPMDLLRPGKSNPFYQENDSDLDSPLTGLKNSSTESLLLLSPMYDLTDKTKDDAFMVDSITDLEDDLPEFSGMTELSCPKVLVSEGPRASVSDVGRTEETSSFCSLHELGEKSMLGVDQQQAEGVGVAPCPNELSVTMPLLASSPTAGMMPLGSFSFDPLSSPEGPIIIQNLRITGTITAKEHRGTGSHPYTLYTVKYETALDSDNPCIVQPVAYHMVNRRYSEFLNLQTRLEEKPEFRKIIKNVKGPKKIFPDLPFGNMDNDRVEARKSLLENFVKQLCAIPETANSDEMQEFLALNTDARIAFVKKPFIVSRIDKIVMNAIVETLKTAFPRSEPPSPTDDLEAETDGKLLSDKKSKSRLRFSSKTAPALIVTDIMPKVMYCFDEGSTVFNSLSMDGLETFIEEREDLVGKTCCQEPGTKGEGGLKMKIEGQDSERPTTPSSTAVLETTAADVALNLLCMLLREQWTWLCTENVQKTIRLLFGTLIDRWLEVKVCNLTCTQYWVTYLRVLQEAVWPGGRLPLLPRPQRSPQEKEDTRQRSLHCLMKLLPDLVSDLLGSEKYRLSWQTVLDSLQDPHINRHLVYSIWDLLLEILIPEASDEAFQKSLLHSLSKNADKILP</sequence>
<name>A0A6P8GP57_CLUHA</name>
<dbReference type="Gene3D" id="3.30.1520.10">
    <property type="entry name" value="Phox-like domain"/>
    <property type="match status" value="1"/>
</dbReference>
<dbReference type="CTD" id="568980"/>
<keyword evidence="3" id="KW-0812">Transmembrane</keyword>
<dbReference type="Pfam" id="PF02194">
    <property type="entry name" value="PXA"/>
    <property type="match status" value="1"/>
</dbReference>
<dbReference type="GO" id="GO:0035091">
    <property type="term" value="F:phosphatidylinositol binding"/>
    <property type="evidence" value="ECO:0007669"/>
    <property type="project" value="InterPro"/>
</dbReference>
<keyword evidence="3" id="KW-1133">Transmembrane helix</keyword>
<evidence type="ECO:0000256" key="2">
    <source>
        <dbReference type="SAM" id="MobiDB-lite"/>
    </source>
</evidence>
<dbReference type="Pfam" id="PF00787">
    <property type="entry name" value="PX"/>
    <property type="match status" value="1"/>
</dbReference>
<keyword evidence="6" id="KW-1185">Reference proteome</keyword>
<feature type="domain" description="PXA" evidence="5">
    <location>
        <begin position="89"/>
        <end position="269"/>
    </location>
</feature>
<evidence type="ECO:0000313" key="6">
    <source>
        <dbReference type="Proteomes" id="UP000515152"/>
    </source>
</evidence>
<dbReference type="PANTHER" id="PTHR22775:SF31">
    <property type="entry name" value="SORTING NEXIN-19"/>
    <property type="match status" value="1"/>
</dbReference>
<evidence type="ECO:0000259" key="5">
    <source>
        <dbReference type="PROSITE" id="PS51207"/>
    </source>
</evidence>